<evidence type="ECO:0000256" key="5">
    <source>
        <dbReference type="ARBA" id="ARBA00023004"/>
    </source>
</evidence>
<evidence type="ECO:0000256" key="6">
    <source>
        <dbReference type="RuleBase" id="RU003682"/>
    </source>
</evidence>
<feature type="domain" description="Fe2OG dioxygenase" evidence="7">
    <location>
        <begin position="209"/>
        <end position="310"/>
    </location>
</feature>
<dbReference type="GO" id="GO:0046872">
    <property type="term" value="F:metal ion binding"/>
    <property type="evidence" value="ECO:0007669"/>
    <property type="project" value="UniProtKB-KW"/>
</dbReference>
<evidence type="ECO:0000259" key="7">
    <source>
        <dbReference type="PROSITE" id="PS51471"/>
    </source>
</evidence>
<evidence type="ECO:0000256" key="4">
    <source>
        <dbReference type="ARBA" id="ARBA00023002"/>
    </source>
</evidence>
<dbReference type="SUPFAM" id="SSF51197">
    <property type="entry name" value="Clavaminate synthase-like"/>
    <property type="match status" value="1"/>
</dbReference>
<reference evidence="8" key="1">
    <citation type="submission" date="2023-10" db="EMBL/GenBank/DDBJ databases">
        <title>Chromosome-level genome of the transformable northern wattle, Acacia crassicarpa.</title>
        <authorList>
            <person name="Massaro I."/>
            <person name="Sinha N.R."/>
            <person name="Poethig S."/>
            <person name="Leichty A.R."/>
        </authorList>
    </citation>
    <scope>NUCLEOTIDE SEQUENCE</scope>
    <source>
        <strain evidence="8">Acra3RX</strain>
        <tissue evidence="8">Leaf</tissue>
    </source>
</reference>
<evidence type="ECO:0000256" key="2">
    <source>
        <dbReference type="ARBA" id="ARBA00008056"/>
    </source>
</evidence>
<comment type="cofactor">
    <cofactor evidence="1">
        <name>Fe cation</name>
        <dbReference type="ChEBI" id="CHEBI:24875"/>
    </cofactor>
</comment>
<keyword evidence="5 6" id="KW-0408">Iron</keyword>
<dbReference type="InterPro" id="IPR044861">
    <property type="entry name" value="IPNS-like_FE2OG_OXY"/>
</dbReference>
<dbReference type="Gene3D" id="2.60.120.330">
    <property type="entry name" value="B-lactam Antibiotic, Isopenicillin N Synthase, Chain"/>
    <property type="match status" value="1"/>
</dbReference>
<evidence type="ECO:0000313" key="8">
    <source>
        <dbReference type="EMBL" id="KAK4281672.1"/>
    </source>
</evidence>
<dbReference type="Pfam" id="PF14226">
    <property type="entry name" value="DIOX_N"/>
    <property type="match status" value="1"/>
</dbReference>
<protein>
    <recommendedName>
        <fullName evidence="7">Fe2OG dioxygenase domain-containing protein</fullName>
    </recommendedName>
</protein>
<evidence type="ECO:0000313" key="9">
    <source>
        <dbReference type="Proteomes" id="UP001293593"/>
    </source>
</evidence>
<keyword evidence="3 6" id="KW-0479">Metal-binding</keyword>
<organism evidence="8 9">
    <name type="scientific">Acacia crassicarpa</name>
    <name type="common">northern wattle</name>
    <dbReference type="NCBI Taxonomy" id="499986"/>
    <lineage>
        <taxon>Eukaryota</taxon>
        <taxon>Viridiplantae</taxon>
        <taxon>Streptophyta</taxon>
        <taxon>Embryophyta</taxon>
        <taxon>Tracheophyta</taxon>
        <taxon>Spermatophyta</taxon>
        <taxon>Magnoliopsida</taxon>
        <taxon>eudicotyledons</taxon>
        <taxon>Gunneridae</taxon>
        <taxon>Pentapetalae</taxon>
        <taxon>rosids</taxon>
        <taxon>fabids</taxon>
        <taxon>Fabales</taxon>
        <taxon>Fabaceae</taxon>
        <taxon>Caesalpinioideae</taxon>
        <taxon>mimosoid clade</taxon>
        <taxon>Acacieae</taxon>
        <taxon>Acacia</taxon>
    </lineage>
</organism>
<comment type="caution">
    <text evidence="8">The sequence shown here is derived from an EMBL/GenBank/DDBJ whole genome shotgun (WGS) entry which is preliminary data.</text>
</comment>
<dbReference type="Proteomes" id="UP001293593">
    <property type="component" value="Unassembled WGS sequence"/>
</dbReference>
<dbReference type="PANTHER" id="PTHR10209:SF546">
    <property type="entry name" value="1-AMINOCYCLOPROPANE-1-CARBOXYLATE OXIDASE HOMOLOG 4-LIKE"/>
    <property type="match status" value="1"/>
</dbReference>
<dbReference type="EMBL" id="JAWXYG010000002">
    <property type="protein sequence ID" value="KAK4281672.1"/>
    <property type="molecule type" value="Genomic_DNA"/>
</dbReference>
<dbReference type="InterPro" id="IPR027443">
    <property type="entry name" value="IPNS-like_sf"/>
</dbReference>
<proteinExistence type="inferred from homology"/>
<dbReference type="InterPro" id="IPR026992">
    <property type="entry name" value="DIOX_N"/>
</dbReference>
<dbReference type="FunFam" id="2.60.120.330:FF:000005">
    <property type="entry name" value="1-aminocyclopropane-1-carboxylate oxidase homolog 1"/>
    <property type="match status" value="1"/>
</dbReference>
<dbReference type="PROSITE" id="PS51471">
    <property type="entry name" value="FE2OG_OXY"/>
    <property type="match status" value="1"/>
</dbReference>
<evidence type="ECO:0000256" key="1">
    <source>
        <dbReference type="ARBA" id="ARBA00001962"/>
    </source>
</evidence>
<dbReference type="AlphaFoldDB" id="A0AAE1TDR8"/>
<sequence>MASNGTASDRAAALKDFDESKIGVKGLSDSGITSIPSIFLHPPSILSDLHSSSPTNAAIPVIDLSHASSQTHRATIVQQVREAAKTWGFFQVINHGVHVSVLDQTIAAIKAFHDQPQHIKANYYKREEGQGFMYASNNDLYRSDAASWHDSVQAWMTPEAPKAEDLPEICGGEMLAWDSHAKAVADTVMELLSEGLGLEREKFKELAFTESRAMVGHCYPYCPQPDLTMGITPHTDPGTITVLLQNQVAGLQVKHGPHWVPVNPLPGALIINAGDMLQIISNGEYTSVQHRVLANSEKESRISIVIFFNVGKWRGSDGPDGYYGPLPELLSPEKPPLYRDFTMKEFLDNFYSKGIDTKSLPQKLEIQHHS</sequence>
<name>A0AAE1TDR8_9FABA</name>
<gene>
    <name evidence="8" type="ORF">QN277_013135</name>
</gene>
<keyword evidence="4 6" id="KW-0560">Oxidoreductase</keyword>
<dbReference type="GO" id="GO:0051213">
    <property type="term" value="F:dioxygenase activity"/>
    <property type="evidence" value="ECO:0007669"/>
    <property type="project" value="UniProtKB-ARBA"/>
</dbReference>
<comment type="similarity">
    <text evidence="2 6">Belongs to the iron/ascorbate-dependent oxidoreductase family.</text>
</comment>
<dbReference type="PANTHER" id="PTHR10209">
    <property type="entry name" value="OXIDOREDUCTASE, 2OG-FE II OXYGENASE FAMILY PROTEIN"/>
    <property type="match status" value="1"/>
</dbReference>
<evidence type="ECO:0000256" key="3">
    <source>
        <dbReference type="ARBA" id="ARBA00022723"/>
    </source>
</evidence>
<accession>A0AAE1TDR8</accession>
<keyword evidence="9" id="KW-1185">Reference proteome</keyword>
<dbReference type="InterPro" id="IPR005123">
    <property type="entry name" value="Oxoglu/Fe-dep_dioxygenase_dom"/>
</dbReference>
<dbReference type="Pfam" id="PF03171">
    <property type="entry name" value="2OG-FeII_Oxy"/>
    <property type="match status" value="1"/>
</dbReference>